<dbReference type="Proteomes" id="UP001143674">
    <property type="component" value="Unassembled WGS sequence"/>
</dbReference>
<dbReference type="AlphaFoldDB" id="A0AAE3T4F9"/>
<evidence type="ECO:0000313" key="2">
    <source>
        <dbReference type="Proteomes" id="UP001143674"/>
    </source>
</evidence>
<organism evidence="1 2">
    <name type="scientific">Ralstonia solanacearum</name>
    <name type="common">Pseudomonas solanacearum</name>
    <dbReference type="NCBI Taxonomy" id="305"/>
    <lineage>
        <taxon>Bacteria</taxon>
        <taxon>Pseudomonadati</taxon>
        <taxon>Pseudomonadota</taxon>
        <taxon>Betaproteobacteria</taxon>
        <taxon>Burkholderiales</taxon>
        <taxon>Burkholderiaceae</taxon>
        <taxon>Ralstonia</taxon>
        <taxon>Ralstonia solanacearum species complex</taxon>
    </lineage>
</organism>
<dbReference type="RefSeq" id="WP_247568221.1">
    <property type="nucleotide sequence ID" value="NZ_JAIVEX010000004.1"/>
</dbReference>
<reference evidence="1" key="1">
    <citation type="submission" date="2021-09" db="EMBL/GenBank/DDBJ databases">
        <title>Genomic analysis of Ralstonia spp.</title>
        <authorList>
            <person name="Aburjaile F."/>
            <person name="Ariute J.C."/>
            <person name="Pais A.K.L."/>
            <person name="Albuquerque G.M.R."/>
            <person name="Silva A.M.F."/>
            <person name="Brenig B."/>
            <person name="Azevedo V."/>
            <person name="Matiuzzi M."/>
            <person name="Ramos R."/>
            <person name="Goes-Neto A."/>
            <person name="Soares S."/>
            <person name="Iseppon A.M.B."/>
            <person name="Souza E."/>
            <person name="Gama M."/>
        </authorList>
    </citation>
    <scope>NUCLEOTIDE SEQUENCE</scope>
    <source>
        <strain evidence="1">B4</strain>
    </source>
</reference>
<sequence>MMSFRTELEVSVRESFGDYRGDEHGIEFLDGTRESWRVGRMVDFIEGGGPTPLVLSAGALAYLAAKLAK</sequence>
<gene>
    <name evidence="1" type="ORF">LBW55_09200</name>
</gene>
<protein>
    <submittedName>
        <fullName evidence="1">Uncharacterized protein</fullName>
    </submittedName>
</protein>
<accession>A0AAE3T4F9</accession>
<name>A0AAE3T4F9_RALSL</name>
<evidence type="ECO:0000313" key="1">
    <source>
        <dbReference type="EMBL" id="MDB0521788.1"/>
    </source>
</evidence>
<proteinExistence type="predicted"/>
<comment type="caution">
    <text evidence="1">The sequence shown here is derived from an EMBL/GenBank/DDBJ whole genome shotgun (WGS) entry which is preliminary data.</text>
</comment>
<dbReference type="EMBL" id="JAIVEX010000004">
    <property type="protein sequence ID" value="MDB0521788.1"/>
    <property type="molecule type" value="Genomic_DNA"/>
</dbReference>